<protein>
    <submittedName>
        <fullName evidence="2">Uncharacterized protein</fullName>
    </submittedName>
</protein>
<dbReference type="Proteomes" id="UP001152561">
    <property type="component" value="Unassembled WGS sequence"/>
</dbReference>
<dbReference type="AlphaFoldDB" id="A0A9Q1MM15"/>
<sequence length="206" mass="23119">MPHGSSVTCIVSPDEEYQHQLQQHHHHHHQQQLLVFGQARDIPTAMVDYTNFSHFSISNVNNSSNDSGGDGEFALQQYYNTNYDVHLEDKYRYDSNNKTSMELPPLTEDTTSSGNCYYFSDQSSEFPTTAIPHQMGYSSSSNSLLDEIITPMEGGSIITTTNSTTTTAGNFNYFGFDDSLQPLQCSSSNMQDESNNNSLGYFNYSH</sequence>
<proteinExistence type="predicted"/>
<gene>
    <name evidence="2" type="ORF">K7X08_031276</name>
</gene>
<evidence type="ECO:0000256" key="1">
    <source>
        <dbReference type="SAM" id="MobiDB-lite"/>
    </source>
</evidence>
<dbReference type="EMBL" id="JAJAGQ010000005">
    <property type="protein sequence ID" value="KAJ8562824.1"/>
    <property type="molecule type" value="Genomic_DNA"/>
</dbReference>
<name>A0A9Q1MM15_9SOLA</name>
<dbReference type="OrthoDB" id="780830at2759"/>
<keyword evidence="3" id="KW-1185">Reference proteome</keyword>
<organism evidence="2 3">
    <name type="scientific">Anisodus acutangulus</name>
    <dbReference type="NCBI Taxonomy" id="402998"/>
    <lineage>
        <taxon>Eukaryota</taxon>
        <taxon>Viridiplantae</taxon>
        <taxon>Streptophyta</taxon>
        <taxon>Embryophyta</taxon>
        <taxon>Tracheophyta</taxon>
        <taxon>Spermatophyta</taxon>
        <taxon>Magnoliopsida</taxon>
        <taxon>eudicotyledons</taxon>
        <taxon>Gunneridae</taxon>
        <taxon>Pentapetalae</taxon>
        <taxon>asterids</taxon>
        <taxon>lamiids</taxon>
        <taxon>Solanales</taxon>
        <taxon>Solanaceae</taxon>
        <taxon>Solanoideae</taxon>
        <taxon>Hyoscyameae</taxon>
        <taxon>Anisodus</taxon>
    </lineage>
</organism>
<evidence type="ECO:0000313" key="2">
    <source>
        <dbReference type="EMBL" id="KAJ8562824.1"/>
    </source>
</evidence>
<accession>A0A9Q1MM15</accession>
<feature type="region of interest" description="Disordered" evidence="1">
    <location>
        <begin position="187"/>
        <end position="206"/>
    </location>
</feature>
<evidence type="ECO:0000313" key="3">
    <source>
        <dbReference type="Proteomes" id="UP001152561"/>
    </source>
</evidence>
<reference evidence="3" key="1">
    <citation type="journal article" date="2023" name="Proc. Natl. Acad. Sci. U.S.A.">
        <title>Genomic and structural basis for evolution of tropane alkaloid biosynthesis.</title>
        <authorList>
            <person name="Wanga Y.-J."/>
            <person name="Taina T."/>
            <person name="Yua J.-Y."/>
            <person name="Lia J."/>
            <person name="Xua B."/>
            <person name="Chenc J."/>
            <person name="D'Auriad J.C."/>
            <person name="Huanga J.-P."/>
            <person name="Huanga S.-X."/>
        </authorList>
    </citation>
    <scope>NUCLEOTIDE SEQUENCE [LARGE SCALE GENOMIC DNA]</scope>
    <source>
        <strain evidence="3">cv. KIB-2019</strain>
    </source>
</reference>
<comment type="caution">
    <text evidence="2">The sequence shown here is derived from an EMBL/GenBank/DDBJ whole genome shotgun (WGS) entry which is preliminary data.</text>
</comment>